<gene>
    <name evidence="2" type="ORF">GCM10023147_33730</name>
</gene>
<dbReference type="PANTHER" id="PTHR19353:SF84">
    <property type="entry name" value="ACYL-COA DELTA-9-DESATURASE, DESB"/>
    <property type="match status" value="1"/>
</dbReference>
<dbReference type="Proteomes" id="UP001500635">
    <property type="component" value="Unassembled WGS sequence"/>
</dbReference>
<evidence type="ECO:0000259" key="1">
    <source>
        <dbReference type="Pfam" id="PF00487"/>
    </source>
</evidence>
<dbReference type="InterPro" id="IPR012171">
    <property type="entry name" value="Fatty_acid_desaturase"/>
</dbReference>
<accession>A0ABP8JYD5</accession>
<sequence>MTEHITLTRQQVEEIGARLDAIRARTVADLGERDREYIYSILKAQRGLEITGRALMYLSPFPPAWFAAVGALSLSKILDNMEIGHNVMHGQYDWMREPGLNSREFEWDTVCPAEQWRHSHNYMHHTFTNIVDMDRDVGYGILRMAPEQKWNPYYLGNLAWATALMVLFEWGVMLHDLEVENIVAGKRNWYDVKSLAKGMWRKSSKQVLKDYIVFPLLTGPLFPLTFAGNLTANLVRNLWTFSIIFCGHFPSGVQTFSIEETANETKGDWYVRQMLGSANIDGGRLFHILSGNLSFQIEHHLFPDLPANRYPEVASEVRAICEEYGLPYNSGSLSKQITSTWKKIAKLSLPNWMVSHEPELEVTIERLSAEQAARDALAKKQPIVEERETVSV</sequence>
<comment type="caution">
    <text evidence="2">The sequence shown here is derived from an EMBL/GenBank/DDBJ whole genome shotgun (WGS) entry which is preliminary data.</text>
</comment>
<dbReference type="Pfam" id="PF00487">
    <property type="entry name" value="FA_desaturase"/>
    <property type="match status" value="1"/>
</dbReference>
<dbReference type="CDD" id="cd03506">
    <property type="entry name" value="Delta6-FADS-like"/>
    <property type="match status" value="1"/>
</dbReference>
<organism evidence="2 3">
    <name type="scientific">Tsukamurella soli</name>
    <dbReference type="NCBI Taxonomy" id="644556"/>
    <lineage>
        <taxon>Bacteria</taxon>
        <taxon>Bacillati</taxon>
        <taxon>Actinomycetota</taxon>
        <taxon>Actinomycetes</taxon>
        <taxon>Mycobacteriales</taxon>
        <taxon>Tsukamurellaceae</taxon>
        <taxon>Tsukamurella</taxon>
    </lineage>
</organism>
<proteinExistence type="predicted"/>
<name>A0ABP8JYD5_9ACTN</name>
<evidence type="ECO:0000313" key="2">
    <source>
        <dbReference type="EMBL" id="GAA4397926.1"/>
    </source>
</evidence>
<dbReference type="PANTHER" id="PTHR19353">
    <property type="entry name" value="FATTY ACID DESATURASE 2"/>
    <property type="match status" value="1"/>
</dbReference>
<dbReference type="RefSeq" id="WP_344998089.1">
    <property type="nucleotide sequence ID" value="NZ_BAABFR010000058.1"/>
</dbReference>
<feature type="domain" description="Fatty acid desaturase" evidence="1">
    <location>
        <begin position="64"/>
        <end position="330"/>
    </location>
</feature>
<keyword evidence="3" id="KW-1185">Reference proteome</keyword>
<evidence type="ECO:0000313" key="3">
    <source>
        <dbReference type="Proteomes" id="UP001500635"/>
    </source>
</evidence>
<reference evidence="3" key="1">
    <citation type="journal article" date="2019" name="Int. J. Syst. Evol. Microbiol.">
        <title>The Global Catalogue of Microorganisms (GCM) 10K type strain sequencing project: providing services to taxonomists for standard genome sequencing and annotation.</title>
        <authorList>
            <consortium name="The Broad Institute Genomics Platform"/>
            <consortium name="The Broad Institute Genome Sequencing Center for Infectious Disease"/>
            <person name="Wu L."/>
            <person name="Ma J."/>
        </authorList>
    </citation>
    <scope>NUCLEOTIDE SEQUENCE [LARGE SCALE GENOMIC DNA]</scope>
    <source>
        <strain evidence="3">JCM 17688</strain>
    </source>
</reference>
<protein>
    <submittedName>
        <fullName evidence="2">Acyl-CoA desaturase</fullName>
    </submittedName>
</protein>
<dbReference type="InterPro" id="IPR005804">
    <property type="entry name" value="FA_desaturase_dom"/>
</dbReference>
<dbReference type="EMBL" id="BAABFR010000058">
    <property type="protein sequence ID" value="GAA4397926.1"/>
    <property type="molecule type" value="Genomic_DNA"/>
</dbReference>